<dbReference type="EMBL" id="RAPO01000002">
    <property type="protein sequence ID" value="RKD95701.1"/>
    <property type="molecule type" value="Genomic_DNA"/>
</dbReference>
<keyword evidence="1" id="KW-1133">Transmembrane helix</keyword>
<reference evidence="2 3" key="1">
    <citation type="submission" date="2018-09" db="EMBL/GenBank/DDBJ databases">
        <title>Genomic Encyclopedia of Archaeal and Bacterial Type Strains, Phase II (KMG-II): from individual species to whole genera.</title>
        <authorList>
            <person name="Goeker M."/>
        </authorList>
    </citation>
    <scope>NUCLEOTIDE SEQUENCE [LARGE SCALE GENOMIC DNA]</scope>
    <source>
        <strain evidence="2 3">DSM 13151</strain>
    </source>
</reference>
<keyword evidence="3" id="KW-1185">Reference proteome</keyword>
<evidence type="ECO:0000313" key="2">
    <source>
        <dbReference type="EMBL" id="RKD95701.1"/>
    </source>
</evidence>
<feature type="transmembrane region" description="Helical" evidence="1">
    <location>
        <begin position="21"/>
        <end position="51"/>
    </location>
</feature>
<proteinExistence type="predicted"/>
<evidence type="ECO:0000313" key="3">
    <source>
        <dbReference type="Proteomes" id="UP000283805"/>
    </source>
</evidence>
<accession>A0A419WJU7</accession>
<gene>
    <name evidence="2" type="ORF">ATJ93_2563</name>
</gene>
<dbReference type="Proteomes" id="UP000283805">
    <property type="component" value="Unassembled WGS sequence"/>
</dbReference>
<name>A0A419WJU7_9EURY</name>
<keyword evidence="1" id="KW-0472">Membrane</keyword>
<organism evidence="2 3">
    <name type="scientific">Halopiger aswanensis</name>
    <dbReference type="NCBI Taxonomy" id="148449"/>
    <lineage>
        <taxon>Archaea</taxon>
        <taxon>Methanobacteriati</taxon>
        <taxon>Methanobacteriota</taxon>
        <taxon>Stenosarchaea group</taxon>
        <taxon>Halobacteria</taxon>
        <taxon>Halobacteriales</taxon>
        <taxon>Natrialbaceae</taxon>
        <taxon>Halopiger</taxon>
    </lineage>
</organism>
<keyword evidence="1" id="KW-0812">Transmembrane</keyword>
<dbReference type="OrthoDB" id="200642at2157"/>
<dbReference type="RefSeq" id="WP_120244941.1">
    <property type="nucleotide sequence ID" value="NZ_RAPO01000002.1"/>
</dbReference>
<protein>
    <submittedName>
        <fullName evidence="2">Uncharacterized protein</fullName>
    </submittedName>
</protein>
<feature type="transmembrane region" description="Helical" evidence="1">
    <location>
        <begin position="63"/>
        <end position="86"/>
    </location>
</feature>
<comment type="caution">
    <text evidence="2">The sequence shown here is derived from an EMBL/GenBank/DDBJ whole genome shotgun (WGS) entry which is preliminary data.</text>
</comment>
<sequence length="102" mass="10950">MNDQRSHRQRLLESGLEYSHRLVDVLASSAIIGTAVTMSGAAVVGIIYVAGFPASDWFRNMTVTVAALAAGFLFVTVCSIAAYYLLYTIRGEHSHGGILDGE</sequence>
<evidence type="ECO:0000256" key="1">
    <source>
        <dbReference type="SAM" id="Phobius"/>
    </source>
</evidence>
<dbReference type="AlphaFoldDB" id="A0A419WJU7"/>